<dbReference type="AlphaFoldDB" id="A0A073B696"/>
<keyword evidence="2" id="KW-0378">Hydrolase</keyword>
<dbReference type="InterPro" id="IPR032466">
    <property type="entry name" value="Metal_Hydrolase"/>
</dbReference>
<name>A0A073B696_9PSEU</name>
<dbReference type="Gene3D" id="3.10.310.70">
    <property type="match status" value="1"/>
</dbReference>
<dbReference type="RefSeq" id="WP_029721684.1">
    <property type="nucleotide sequence ID" value="NZ_JAJUIW010000001.1"/>
</dbReference>
<reference evidence="2 3" key="1">
    <citation type="submission" date="2014-06" db="EMBL/GenBank/DDBJ databases">
        <title>Saccharopolyspora rectivirgula DSM-43113 Genome sequencing.</title>
        <authorList>
            <person name="Barrera C."/>
            <person name="Millon L."/>
            <person name="Rognon B."/>
            <person name="Zaugg C."/>
            <person name="Monod M."/>
        </authorList>
    </citation>
    <scope>NUCLEOTIDE SEQUENCE [LARGE SCALE GENOMIC DNA]</scope>
    <source>
        <strain evidence="2 3">DSM 43113</strain>
    </source>
</reference>
<organism evidence="2 3">
    <name type="scientific">Saccharopolyspora rectivirgula</name>
    <dbReference type="NCBI Taxonomy" id="28042"/>
    <lineage>
        <taxon>Bacteria</taxon>
        <taxon>Bacillati</taxon>
        <taxon>Actinomycetota</taxon>
        <taxon>Actinomycetes</taxon>
        <taxon>Pseudonocardiales</taxon>
        <taxon>Pseudonocardiaceae</taxon>
        <taxon>Saccharopolyspora</taxon>
    </lineage>
</organism>
<dbReference type="Pfam" id="PF07969">
    <property type="entry name" value="Amidohydro_3"/>
    <property type="match status" value="1"/>
</dbReference>
<dbReference type="InterPro" id="IPR011059">
    <property type="entry name" value="Metal-dep_hydrolase_composite"/>
</dbReference>
<proteinExistence type="predicted"/>
<accession>A0A073B696</accession>
<gene>
    <name evidence="2" type="ORF">GU90_18625</name>
</gene>
<dbReference type="STRING" id="28042.GU90_18625"/>
<dbReference type="CDD" id="cd01300">
    <property type="entry name" value="YtcJ_like"/>
    <property type="match status" value="1"/>
</dbReference>
<dbReference type="Gene3D" id="2.30.40.10">
    <property type="entry name" value="Urease, subunit C, domain 1"/>
    <property type="match status" value="1"/>
</dbReference>
<dbReference type="PANTHER" id="PTHR22642">
    <property type="entry name" value="IMIDAZOLONEPROPIONASE"/>
    <property type="match status" value="1"/>
</dbReference>
<evidence type="ECO:0000259" key="1">
    <source>
        <dbReference type="Pfam" id="PF07969"/>
    </source>
</evidence>
<keyword evidence="3" id="KW-1185">Reference proteome</keyword>
<dbReference type="eggNOG" id="COG1574">
    <property type="taxonomic scope" value="Bacteria"/>
</dbReference>
<dbReference type="GO" id="GO:0016810">
    <property type="term" value="F:hydrolase activity, acting on carbon-nitrogen (but not peptide) bonds"/>
    <property type="evidence" value="ECO:0007669"/>
    <property type="project" value="InterPro"/>
</dbReference>
<dbReference type="PANTHER" id="PTHR22642:SF2">
    <property type="entry name" value="PROTEIN LONG AFTER FAR-RED 3"/>
    <property type="match status" value="1"/>
</dbReference>
<dbReference type="Gene3D" id="3.20.20.140">
    <property type="entry name" value="Metal-dependent hydrolases"/>
    <property type="match status" value="1"/>
</dbReference>
<evidence type="ECO:0000313" key="3">
    <source>
        <dbReference type="Proteomes" id="UP000031419"/>
    </source>
</evidence>
<dbReference type="InterPro" id="IPR033932">
    <property type="entry name" value="YtcJ-like"/>
</dbReference>
<comment type="caution">
    <text evidence="2">The sequence shown here is derived from an EMBL/GenBank/DDBJ whole genome shotgun (WGS) entry which is preliminary data.</text>
</comment>
<dbReference type="SUPFAM" id="SSF51338">
    <property type="entry name" value="Composite domain of metallo-dependent hydrolases"/>
    <property type="match status" value="1"/>
</dbReference>
<dbReference type="InterPro" id="IPR013108">
    <property type="entry name" value="Amidohydro_3"/>
</dbReference>
<dbReference type="EMBL" id="JNVU01000048">
    <property type="protein sequence ID" value="KEI43139.1"/>
    <property type="molecule type" value="Genomic_DNA"/>
</dbReference>
<dbReference type="SUPFAM" id="SSF51556">
    <property type="entry name" value="Metallo-dependent hydrolases"/>
    <property type="match status" value="1"/>
</dbReference>
<protein>
    <submittedName>
        <fullName evidence="2">Amidohydrolase</fullName>
    </submittedName>
</protein>
<dbReference type="Proteomes" id="UP000031419">
    <property type="component" value="Unassembled WGS sequence"/>
</dbReference>
<feature type="domain" description="Amidohydrolase 3" evidence="1">
    <location>
        <begin position="53"/>
        <end position="538"/>
    </location>
</feature>
<evidence type="ECO:0000313" key="2">
    <source>
        <dbReference type="EMBL" id="KEI43139.1"/>
    </source>
</evidence>
<sequence length="546" mass="58753">MAGHVLVTAEHIITMSDGEPVVSANQPALAFLGEWITAVGELDQLRERFPDAEVVDFGKATIVPGFNDAHQHPTMTAANERGVDLSRASSRTELLAELRRRAATTPPGEWVLGTRYDHGKSTGGEPLTRFDLDQVSVEHPILVINIGAHWGVLNSPGLERAGFSAETPPPEGGEFGRDAAGQLTGVVHEQALFDVAYPSLARRRPVLPPQDQETALRNLRRVARRLNAAGITSVGDAMTGPDELSVLQESRRRGELTVRVNALVTFRHFDVFRESGLRSGFGDHWLRLGGVKAFADGAVAGGTCLVEDPFEGTADHGIQTLSTAELTDLVSQVHSSGNRLAVHANGDRAIKLVLDAMERAAREHPDVRVEHRIEHCSLVDGGIVARMRELGVIAVPFGSYVAFHGDKLVDYYGLNRLERMFAHRSLLDAGIPVAGSSDFPCGPFEPLLALASCVTRQSVFGRTAGQVLGGSQRISVLEALGLYTTGSARASGETAVKGRLLPGQLADFVVLSENPVRVAPQQLSSIEVLATWVGGEEVWRKGDRSE</sequence>